<name>A0A0V0GNV6_SOLCH</name>
<proteinExistence type="predicted"/>
<organism evidence="1">
    <name type="scientific">Solanum chacoense</name>
    <name type="common">Chaco potato</name>
    <dbReference type="NCBI Taxonomy" id="4108"/>
    <lineage>
        <taxon>Eukaryota</taxon>
        <taxon>Viridiplantae</taxon>
        <taxon>Streptophyta</taxon>
        <taxon>Embryophyta</taxon>
        <taxon>Tracheophyta</taxon>
        <taxon>Spermatophyta</taxon>
        <taxon>Magnoliopsida</taxon>
        <taxon>eudicotyledons</taxon>
        <taxon>Gunneridae</taxon>
        <taxon>Pentapetalae</taxon>
        <taxon>asterids</taxon>
        <taxon>lamiids</taxon>
        <taxon>Solanales</taxon>
        <taxon>Solanaceae</taxon>
        <taxon>Solanoideae</taxon>
        <taxon>Solaneae</taxon>
        <taxon>Solanum</taxon>
    </lineage>
</organism>
<evidence type="ECO:0000313" key="1">
    <source>
        <dbReference type="EMBL" id="JAP09922.1"/>
    </source>
</evidence>
<accession>A0A0V0GNV6</accession>
<dbReference type="EMBL" id="GEDG01034066">
    <property type="protein sequence ID" value="JAP09922.1"/>
    <property type="molecule type" value="Transcribed_RNA"/>
</dbReference>
<dbReference type="AlphaFoldDB" id="A0A0V0GNV6"/>
<sequence>MHTWVLYYCISPCYSFFYDQEVRQKPTAFKTRDNRQRVFPLPFSTCIPDLNRNGAELKPIT</sequence>
<protein>
    <submittedName>
        <fullName evidence="1">Putative ovule protein</fullName>
    </submittedName>
</protein>
<reference evidence="1" key="1">
    <citation type="submission" date="2015-12" db="EMBL/GenBank/DDBJ databases">
        <title>Gene expression during late stages of embryo sac development: a critical building block for successful pollen-pistil interactions.</title>
        <authorList>
            <person name="Liu Y."/>
            <person name="Joly V."/>
            <person name="Sabar M."/>
            <person name="Matton D.P."/>
        </authorList>
    </citation>
    <scope>NUCLEOTIDE SEQUENCE</scope>
</reference>